<dbReference type="InterPro" id="IPR027417">
    <property type="entry name" value="P-loop_NTPase"/>
</dbReference>
<proteinExistence type="predicted"/>
<dbReference type="SUPFAM" id="SSF52540">
    <property type="entry name" value="P-loop containing nucleoside triphosphate hydrolases"/>
    <property type="match status" value="1"/>
</dbReference>
<dbReference type="PANTHER" id="PTHR34383">
    <property type="entry name" value="POLYPHOSPHATE:AMP PHOSPHOTRANSFERASE-RELATED"/>
    <property type="match status" value="1"/>
</dbReference>
<accession>A0A285UKT4</accession>
<name>A0A285UKT4_9STAP</name>
<protein>
    <submittedName>
        <fullName evidence="4">PPK2 family polyphosphate:nucleotide phosphotransferase</fullName>
    </submittedName>
</protein>
<dbReference type="GO" id="GO:0006797">
    <property type="term" value="P:polyphosphate metabolic process"/>
    <property type="evidence" value="ECO:0007669"/>
    <property type="project" value="InterPro"/>
</dbReference>
<keyword evidence="1 4" id="KW-0808">Transferase</keyword>
<evidence type="ECO:0000313" key="5">
    <source>
        <dbReference type="Proteomes" id="UP000219412"/>
    </source>
</evidence>
<dbReference type="AlphaFoldDB" id="A0A285UKT4"/>
<dbReference type="PIRSF" id="PIRSF028756">
    <property type="entry name" value="PPK2_prd"/>
    <property type="match status" value="1"/>
</dbReference>
<organism evidence="4 5">
    <name type="scientific">Salinicoccus kekensis</name>
    <dbReference type="NCBI Taxonomy" id="714307"/>
    <lineage>
        <taxon>Bacteria</taxon>
        <taxon>Bacillati</taxon>
        <taxon>Bacillota</taxon>
        <taxon>Bacilli</taxon>
        <taxon>Bacillales</taxon>
        <taxon>Staphylococcaceae</taxon>
        <taxon>Salinicoccus</taxon>
    </lineage>
</organism>
<keyword evidence="5" id="KW-1185">Reference proteome</keyword>
<feature type="domain" description="Polyphosphate kinase-2-related" evidence="3">
    <location>
        <begin position="37"/>
        <end position="266"/>
    </location>
</feature>
<dbReference type="GO" id="GO:0008976">
    <property type="term" value="F:polyphosphate kinase activity"/>
    <property type="evidence" value="ECO:0007669"/>
    <property type="project" value="InterPro"/>
</dbReference>
<evidence type="ECO:0000313" key="4">
    <source>
        <dbReference type="EMBL" id="SOC42307.1"/>
    </source>
</evidence>
<dbReference type="InterPro" id="IPR022488">
    <property type="entry name" value="PPK2-related"/>
</dbReference>
<sequence>MNINTNDYKVVSNKKFNLEDYPSKVDPGLPEDDIKEQIIPDLVKQLKEWHWKLFAEEKAGVMVVLQALDAAGKDEAISFVFSNLNAQGLRTMSFSKPSEEERKHDYLWRMHSGTPERGEISLLNRSYYEEVIYRQVHEDIENDEYPTNTEPEDMWPMRYRQINNYERYLYENNMHVIKFFFNVSKDEQKERLLKRMKSEDMQWEFSFNDVKEREYWDEYQEVFQSVLRETASDIAPWYVLPADNNWYSRAVIAKVMIEKLEEINPKFPKIDDDKKKELDEYIEKLENE</sequence>
<dbReference type="NCBIfam" id="TIGR03709">
    <property type="entry name" value="PPK2_rel_1"/>
    <property type="match status" value="1"/>
</dbReference>
<evidence type="ECO:0000259" key="3">
    <source>
        <dbReference type="Pfam" id="PF03976"/>
    </source>
</evidence>
<reference evidence="5" key="1">
    <citation type="submission" date="2017-08" db="EMBL/GenBank/DDBJ databases">
        <authorList>
            <person name="Varghese N."/>
            <person name="Submissions S."/>
        </authorList>
    </citation>
    <scope>NUCLEOTIDE SEQUENCE [LARGE SCALE GENOMIC DNA]</scope>
    <source>
        <strain evidence="5">DSM 23173</strain>
    </source>
</reference>
<dbReference type="EMBL" id="OBQF01000003">
    <property type="protein sequence ID" value="SOC42307.1"/>
    <property type="molecule type" value="Genomic_DNA"/>
</dbReference>
<dbReference type="Pfam" id="PF03976">
    <property type="entry name" value="PPK2"/>
    <property type="match status" value="1"/>
</dbReference>
<dbReference type="Proteomes" id="UP000219412">
    <property type="component" value="Unassembled WGS sequence"/>
</dbReference>
<dbReference type="InterPro" id="IPR016898">
    <property type="entry name" value="Polyphosphate_phosphotransfera"/>
</dbReference>
<dbReference type="Gene3D" id="3.40.50.300">
    <property type="entry name" value="P-loop containing nucleotide triphosphate hydrolases"/>
    <property type="match status" value="1"/>
</dbReference>
<dbReference type="PANTHER" id="PTHR34383:SF3">
    <property type="entry name" value="POLYPHOSPHATE:AMP PHOSPHOTRANSFERASE"/>
    <property type="match status" value="1"/>
</dbReference>
<evidence type="ECO:0000256" key="2">
    <source>
        <dbReference type="ARBA" id="ARBA00022777"/>
    </source>
</evidence>
<evidence type="ECO:0000256" key="1">
    <source>
        <dbReference type="ARBA" id="ARBA00022679"/>
    </source>
</evidence>
<dbReference type="InterPro" id="IPR022300">
    <property type="entry name" value="PPK2-rel_1"/>
</dbReference>
<gene>
    <name evidence="4" type="ORF">SAMN05878391_1618</name>
</gene>
<keyword evidence="2" id="KW-0418">Kinase</keyword>
<dbReference type="OrthoDB" id="9775224at2"/>
<dbReference type="RefSeq" id="WP_097040908.1">
    <property type="nucleotide sequence ID" value="NZ_OBQF01000003.1"/>
</dbReference>